<accession>A0A835J914</accession>
<keyword evidence="1" id="KW-0732">Signal</keyword>
<feature type="domain" description="Apple" evidence="3">
    <location>
        <begin position="178"/>
        <end position="258"/>
    </location>
</feature>
<organism evidence="4 5">
    <name type="scientific">Salix dunnii</name>
    <dbReference type="NCBI Taxonomy" id="1413687"/>
    <lineage>
        <taxon>Eukaryota</taxon>
        <taxon>Viridiplantae</taxon>
        <taxon>Streptophyta</taxon>
        <taxon>Embryophyta</taxon>
        <taxon>Tracheophyta</taxon>
        <taxon>Spermatophyta</taxon>
        <taxon>Magnoliopsida</taxon>
        <taxon>eudicotyledons</taxon>
        <taxon>Gunneridae</taxon>
        <taxon>Pentapetalae</taxon>
        <taxon>rosids</taxon>
        <taxon>fabids</taxon>
        <taxon>Malpighiales</taxon>
        <taxon>Salicaceae</taxon>
        <taxon>Saliceae</taxon>
        <taxon>Salix</taxon>
    </lineage>
</organism>
<protein>
    <recommendedName>
        <fullName evidence="3">Apple domain-containing protein</fullName>
    </recommendedName>
</protein>
<dbReference type="GO" id="GO:0048544">
    <property type="term" value="P:recognition of pollen"/>
    <property type="evidence" value="ECO:0007669"/>
    <property type="project" value="InterPro"/>
</dbReference>
<dbReference type="PANTHER" id="PTHR32444">
    <property type="entry name" value="BULB-TYPE LECTIN DOMAIN-CONTAINING PROTEIN"/>
    <property type="match status" value="1"/>
</dbReference>
<dbReference type="Gene3D" id="1.10.510.10">
    <property type="entry name" value="Transferase(Phosphotransferase) domain 1"/>
    <property type="match status" value="1"/>
</dbReference>
<keyword evidence="5" id="KW-1185">Reference proteome</keyword>
<dbReference type="PANTHER" id="PTHR32444:SF183">
    <property type="entry name" value="APPLE DOMAIN-CONTAINING PROTEIN"/>
    <property type="match status" value="1"/>
</dbReference>
<evidence type="ECO:0000259" key="3">
    <source>
        <dbReference type="PROSITE" id="PS50948"/>
    </source>
</evidence>
<evidence type="ECO:0000256" key="2">
    <source>
        <dbReference type="ARBA" id="ARBA00023157"/>
    </source>
</evidence>
<dbReference type="Pfam" id="PF08276">
    <property type="entry name" value="PAN_2"/>
    <property type="match status" value="1"/>
</dbReference>
<dbReference type="InterPro" id="IPR021820">
    <property type="entry name" value="S-locus_recpt_kinase_C"/>
</dbReference>
<evidence type="ECO:0000256" key="1">
    <source>
        <dbReference type="ARBA" id="ARBA00022729"/>
    </source>
</evidence>
<gene>
    <name evidence="4" type="ORF">SADUNF_Sadunf16G0272400</name>
</gene>
<comment type="caution">
    <text evidence="4">The sequence shown here is derived from an EMBL/GenBank/DDBJ whole genome shotgun (WGS) entry which is preliminary data.</text>
</comment>
<dbReference type="PROSITE" id="PS50948">
    <property type="entry name" value="PAN"/>
    <property type="match status" value="1"/>
</dbReference>
<dbReference type="GO" id="GO:0004674">
    <property type="term" value="F:protein serine/threonine kinase activity"/>
    <property type="evidence" value="ECO:0007669"/>
    <property type="project" value="InterPro"/>
</dbReference>
<dbReference type="OrthoDB" id="785331at2759"/>
<dbReference type="Pfam" id="PF11883">
    <property type="entry name" value="DUF3403"/>
    <property type="match status" value="1"/>
</dbReference>
<dbReference type="SMART" id="SM00473">
    <property type="entry name" value="PAN_AP"/>
    <property type="match status" value="1"/>
</dbReference>
<evidence type="ECO:0000313" key="5">
    <source>
        <dbReference type="Proteomes" id="UP000657918"/>
    </source>
</evidence>
<proteinExistence type="predicted"/>
<dbReference type="Pfam" id="PF00954">
    <property type="entry name" value="S_locus_glycop"/>
    <property type="match status" value="1"/>
</dbReference>
<dbReference type="Proteomes" id="UP000657918">
    <property type="component" value="Chromosome 16"/>
</dbReference>
<dbReference type="CDD" id="cd01098">
    <property type="entry name" value="PAN_AP_plant"/>
    <property type="match status" value="1"/>
</dbReference>
<dbReference type="EMBL" id="JADGMS010000016">
    <property type="protein sequence ID" value="KAF9666857.1"/>
    <property type="molecule type" value="Genomic_DNA"/>
</dbReference>
<dbReference type="InterPro" id="IPR000858">
    <property type="entry name" value="S_locus_glycoprot_dom"/>
</dbReference>
<evidence type="ECO:0000313" key="4">
    <source>
        <dbReference type="EMBL" id="KAF9666857.1"/>
    </source>
</evidence>
<sequence length="507" mass="56816">MKIEWNSVTGVDRYLTSWKSADDPGPGRFSLGIDHQGFPQLVVRNGTLKHYRLGSWNGKDFTGTPDLPTNQFLKFEFFFNKTYVDYSCEIPNSAGFLTRLMVTQSGFVERLIRVDQNNGWRPIYGAPGDLCDNYSVCGAYMSCKMVDQSHNCSCLEGFEPKSLTDLSRGCTRRSALNCTYDIFQNFSGFKLPDTSNSWYDTSMSSEECNDMCLKNCTCSAYANSNITGEGSGCVLWFGELVDMKEFGTGGQDLYIRMPRPSKRDKTTEKTNSGKKKLVGIVLSSTVLAGLLMAWKLWVEERALELVENMSDRPFSVPDVLRCIHVGLLCVQQKPEDRPNMSSVVLMLGSENPLPGPKQPGFFTERNMPALDSSTGNHESSSINDLTISEPEGRMSCGSCANTLPHTVPRLNAEFGLKVFECIFGYWFGEEIYYCFVEEICSVMGEEYFITVELRGRCQWNTKICKDKGLPYAGFEVLIFGDVGFAGQVDWVRCCHEKCGRTAHALQP</sequence>
<dbReference type="AlphaFoldDB" id="A0A835J914"/>
<name>A0A835J914_9ROSI</name>
<dbReference type="InterPro" id="IPR003609">
    <property type="entry name" value="Pan_app"/>
</dbReference>
<reference evidence="4 5" key="1">
    <citation type="submission" date="2020-10" db="EMBL/GenBank/DDBJ databases">
        <title>Plant Genome Project.</title>
        <authorList>
            <person name="Zhang R.-G."/>
        </authorList>
    </citation>
    <scope>NUCLEOTIDE SEQUENCE [LARGE SCALE GENOMIC DNA]</scope>
    <source>
        <strain evidence="4">FAFU-HL-1</strain>
        <tissue evidence="4">Leaf</tissue>
    </source>
</reference>
<keyword evidence="2" id="KW-1015">Disulfide bond</keyword>